<gene>
    <name evidence="1" type="ORF">TELCIR_25460</name>
</gene>
<dbReference type="OrthoDB" id="6500128at2759"/>
<reference evidence="1 2" key="1">
    <citation type="submission" date="2015-09" db="EMBL/GenBank/DDBJ databases">
        <title>Draft genome of the parasitic nematode Teladorsagia circumcincta isolate WARC Sus (inbred).</title>
        <authorList>
            <person name="Mitreva M."/>
        </authorList>
    </citation>
    <scope>NUCLEOTIDE SEQUENCE [LARGE SCALE GENOMIC DNA]</scope>
    <source>
        <strain evidence="1 2">S</strain>
    </source>
</reference>
<dbReference type="Gene3D" id="3.40.50.300">
    <property type="entry name" value="P-loop containing nucleotide triphosphate hydrolases"/>
    <property type="match status" value="1"/>
</dbReference>
<evidence type="ECO:0000313" key="1">
    <source>
        <dbReference type="EMBL" id="PIO53215.1"/>
    </source>
</evidence>
<accession>A0A2G9T5J6</accession>
<dbReference type="AlphaFoldDB" id="A0A2G9T5J6"/>
<dbReference type="InterPro" id="IPR039421">
    <property type="entry name" value="Type_1_exporter"/>
</dbReference>
<evidence type="ECO:0008006" key="3">
    <source>
        <dbReference type="Google" id="ProtNLM"/>
    </source>
</evidence>
<dbReference type="GO" id="GO:0015421">
    <property type="term" value="F:ABC-type oligopeptide transporter activity"/>
    <property type="evidence" value="ECO:0007669"/>
    <property type="project" value="TreeGrafter"/>
</dbReference>
<dbReference type="InterPro" id="IPR027417">
    <property type="entry name" value="P-loop_NTPase"/>
</dbReference>
<dbReference type="EMBL" id="KZ416951">
    <property type="protein sequence ID" value="PIO53215.1"/>
    <property type="molecule type" value="Genomic_DNA"/>
</dbReference>
<feature type="non-terminal residue" evidence="1">
    <location>
        <position position="1"/>
    </location>
</feature>
<dbReference type="PANTHER" id="PTHR43394:SF1">
    <property type="entry name" value="ATP-BINDING CASSETTE SUB-FAMILY B MEMBER 10, MITOCHONDRIAL"/>
    <property type="match status" value="1"/>
</dbReference>
<keyword evidence="2" id="KW-1185">Reference proteome</keyword>
<proteinExistence type="predicted"/>
<sequence>CSGKLTVLIVAHRLSTVEKADIIAVIQEGSVVQIGTHQTLMKDSEGLYYALVSRQLLTEMS</sequence>
<protein>
    <recommendedName>
        <fullName evidence="3">ABC transmembrane type-1 domain-containing protein</fullName>
    </recommendedName>
</protein>
<dbReference type="PANTHER" id="PTHR43394">
    <property type="entry name" value="ATP-DEPENDENT PERMEASE MDL1, MITOCHONDRIAL"/>
    <property type="match status" value="1"/>
</dbReference>
<evidence type="ECO:0000313" key="2">
    <source>
        <dbReference type="Proteomes" id="UP000230423"/>
    </source>
</evidence>
<name>A0A2G9T5J6_TELCI</name>
<dbReference type="Proteomes" id="UP000230423">
    <property type="component" value="Unassembled WGS sequence"/>
</dbReference>
<organism evidence="1 2">
    <name type="scientific">Teladorsagia circumcincta</name>
    <name type="common">Brown stomach worm</name>
    <name type="synonym">Ostertagia circumcincta</name>
    <dbReference type="NCBI Taxonomy" id="45464"/>
    <lineage>
        <taxon>Eukaryota</taxon>
        <taxon>Metazoa</taxon>
        <taxon>Ecdysozoa</taxon>
        <taxon>Nematoda</taxon>
        <taxon>Chromadorea</taxon>
        <taxon>Rhabditida</taxon>
        <taxon>Rhabditina</taxon>
        <taxon>Rhabditomorpha</taxon>
        <taxon>Strongyloidea</taxon>
        <taxon>Trichostrongylidae</taxon>
        <taxon>Teladorsagia</taxon>
    </lineage>
</organism>
<dbReference type="SUPFAM" id="SSF52540">
    <property type="entry name" value="P-loop containing nucleoside triphosphate hydrolases"/>
    <property type="match status" value="1"/>
</dbReference>